<dbReference type="InterPro" id="IPR046704">
    <property type="entry name" value="DUF6777"/>
</dbReference>
<dbReference type="RefSeq" id="WP_344433570.1">
    <property type="nucleotide sequence ID" value="NZ_BAAASL010000003.1"/>
</dbReference>
<feature type="domain" description="DUF6777" evidence="3">
    <location>
        <begin position="70"/>
        <end position="209"/>
    </location>
</feature>
<evidence type="ECO:0000259" key="3">
    <source>
        <dbReference type="Pfam" id="PF20568"/>
    </source>
</evidence>
<organism evidence="4 5">
    <name type="scientific">Streptomyces luteosporeus</name>
    <dbReference type="NCBI Taxonomy" id="173856"/>
    <lineage>
        <taxon>Bacteria</taxon>
        <taxon>Bacillati</taxon>
        <taxon>Actinomycetota</taxon>
        <taxon>Actinomycetes</taxon>
        <taxon>Kitasatosporales</taxon>
        <taxon>Streptomycetaceae</taxon>
        <taxon>Streptomyces</taxon>
    </lineage>
</organism>
<feature type="compositionally biased region" description="Low complexity" evidence="1">
    <location>
        <begin position="254"/>
        <end position="308"/>
    </location>
</feature>
<proteinExistence type="predicted"/>
<feature type="compositionally biased region" description="Basic and acidic residues" evidence="1">
    <location>
        <begin position="221"/>
        <end position="230"/>
    </location>
</feature>
<accession>A0ABN3TMY9</accession>
<comment type="caution">
    <text evidence="4">The sequence shown here is derived from an EMBL/GenBank/DDBJ whole genome shotgun (WGS) entry which is preliminary data.</text>
</comment>
<sequence length="385" mass="39404">MKRKRIGVPSLLAVCALLAGAGAAGCSSDSSGGGGQRISLEAAGVVAANPFLKAPEADLRGTRPLPGARARGAFGGTPGQTHCDKLKLIAQITADPVEAAAWAKVRNVPVERIREHIMAMNEEIVPEDTLVKNHNYEGNGKTVEYLSVLQYGTAILRDADDDSPAVKCNCGNPLLQPDRKVDRASATYTGTRWQSFEVTQITVVVTRAVEQGPRKTVPYVDVRHPDRGFDRPAGSSNGGEDSKTYPVPLPKTPAPSASGASGTPTGTPSGSPSDSPSDSPTGTPSGTSSGSPSSGSPSSGLPSSGTPSHAPTGSPSHRTSSAPPTKVPPTTRVPAPVTSEPPPRTHAPSLVPTSGPPLREHITPAPPRSVNPPEHSANGPSATGA</sequence>
<dbReference type="EMBL" id="BAAASL010000003">
    <property type="protein sequence ID" value="GAA2710684.1"/>
    <property type="molecule type" value="Genomic_DNA"/>
</dbReference>
<feature type="chain" id="PRO_5047002366" description="DUF6777 domain-containing protein" evidence="2">
    <location>
        <begin position="24"/>
        <end position="385"/>
    </location>
</feature>
<evidence type="ECO:0000313" key="4">
    <source>
        <dbReference type="EMBL" id="GAA2710684.1"/>
    </source>
</evidence>
<dbReference type="PROSITE" id="PS51257">
    <property type="entry name" value="PROKAR_LIPOPROTEIN"/>
    <property type="match status" value="1"/>
</dbReference>
<keyword evidence="2" id="KW-0732">Signal</keyword>
<feature type="region of interest" description="Disordered" evidence="1">
    <location>
        <begin position="216"/>
        <end position="385"/>
    </location>
</feature>
<protein>
    <recommendedName>
        <fullName evidence="3">DUF6777 domain-containing protein</fullName>
    </recommendedName>
</protein>
<evidence type="ECO:0000256" key="2">
    <source>
        <dbReference type="SAM" id="SignalP"/>
    </source>
</evidence>
<gene>
    <name evidence="4" type="ORF">GCM10010315_10980</name>
</gene>
<evidence type="ECO:0000313" key="5">
    <source>
        <dbReference type="Proteomes" id="UP001500886"/>
    </source>
</evidence>
<dbReference type="Pfam" id="PF20568">
    <property type="entry name" value="DUF6777"/>
    <property type="match status" value="1"/>
</dbReference>
<reference evidence="4 5" key="1">
    <citation type="journal article" date="2019" name="Int. J. Syst. Evol. Microbiol.">
        <title>The Global Catalogue of Microorganisms (GCM) 10K type strain sequencing project: providing services to taxonomists for standard genome sequencing and annotation.</title>
        <authorList>
            <consortium name="The Broad Institute Genomics Platform"/>
            <consortium name="The Broad Institute Genome Sequencing Center for Infectious Disease"/>
            <person name="Wu L."/>
            <person name="Ma J."/>
        </authorList>
    </citation>
    <scope>NUCLEOTIDE SEQUENCE [LARGE SCALE GENOMIC DNA]</scope>
    <source>
        <strain evidence="4 5">JCM 4542</strain>
    </source>
</reference>
<dbReference type="Proteomes" id="UP001500886">
    <property type="component" value="Unassembled WGS sequence"/>
</dbReference>
<keyword evidence="5" id="KW-1185">Reference proteome</keyword>
<feature type="compositionally biased region" description="Polar residues" evidence="1">
    <location>
        <begin position="309"/>
        <end position="322"/>
    </location>
</feature>
<feature type="compositionally biased region" description="Low complexity" evidence="1">
    <location>
        <begin position="328"/>
        <end position="338"/>
    </location>
</feature>
<feature type="signal peptide" evidence="2">
    <location>
        <begin position="1"/>
        <end position="23"/>
    </location>
</feature>
<name>A0ABN3TMY9_9ACTN</name>
<evidence type="ECO:0000256" key="1">
    <source>
        <dbReference type="SAM" id="MobiDB-lite"/>
    </source>
</evidence>